<dbReference type="GO" id="GO:0004984">
    <property type="term" value="F:olfactory receptor activity"/>
    <property type="evidence" value="ECO:0007669"/>
    <property type="project" value="InterPro"/>
</dbReference>
<reference evidence="11 12" key="1">
    <citation type="submission" date="2014-06" db="EMBL/GenBank/DDBJ databases">
        <title>Genome evolution of avian class.</title>
        <authorList>
            <person name="Zhang G."/>
            <person name="Li C."/>
        </authorList>
    </citation>
    <scope>NUCLEOTIDE SEQUENCE [LARGE SCALE GENOMIC DNA]</scope>
    <source>
        <strain evidence="11">BGI_N309</strain>
    </source>
</reference>
<evidence type="ECO:0000256" key="5">
    <source>
        <dbReference type="ARBA" id="ARBA00022989"/>
    </source>
</evidence>
<keyword evidence="3 10" id="KW-0812">Transmembrane</keyword>
<evidence type="ECO:0000256" key="4">
    <source>
        <dbReference type="ARBA" id="ARBA00022725"/>
    </source>
</evidence>
<organism evidence="11 12">
    <name type="scientific">Tinamus guttatus</name>
    <name type="common">White-throated tinamou</name>
    <dbReference type="NCBI Taxonomy" id="94827"/>
    <lineage>
        <taxon>Eukaryota</taxon>
        <taxon>Metazoa</taxon>
        <taxon>Chordata</taxon>
        <taxon>Craniata</taxon>
        <taxon>Vertebrata</taxon>
        <taxon>Euteleostomi</taxon>
        <taxon>Archelosauria</taxon>
        <taxon>Archosauria</taxon>
        <taxon>Dinosauria</taxon>
        <taxon>Saurischia</taxon>
        <taxon>Theropoda</taxon>
        <taxon>Coelurosauria</taxon>
        <taxon>Aves</taxon>
        <taxon>Palaeognathae</taxon>
        <taxon>Tinamiformes</taxon>
        <taxon>Tinamidae</taxon>
        <taxon>Tinamus</taxon>
    </lineage>
</organism>
<evidence type="ECO:0000313" key="12">
    <source>
        <dbReference type="Proteomes" id="UP000053641"/>
    </source>
</evidence>
<evidence type="ECO:0000256" key="6">
    <source>
        <dbReference type="ARBA" id="ARBA00023040"/>
    </source>
</evidence>
<evidence type="ECO:0000256" key="2">
    <source>
        <dbReference type="ARBA" id="ARBA00022475"/>
    </source>
</evidence>
<evidence type="ECO:0000256" key="3">
    <source>
        <dbReference type="ARBA" id="ARBA00022692"/>
    </source>
</evidence>
<keyword evidence="5 10" id="KW-1133">Transmembrane helix</keyword>
<protein>
    <submittedName>
        <fullName evidence="11">Putative olfactory receptor 14L1</fullName>
    </submittedName>
</protein>
<keyword evidence="8 11" id="KW-0675">Receptor</keyword>
<evidence type="ECO:0000256" key="7">
    <source>
        <dbReference type="ARBA" id="ARBA00023136"/>
    </source>
</evidence>
<feature type="non-terminal residue" evidence="11">
    <location>
        <position position="94"/>
    </location>
</feature>
<dbReference type="Gene3D" id="1.10.1220.70">
    <property type="match status" value="1"/>
</dbReference>
<evidence type="ECO:0000256" key="9">
    <source>
        <dbReference type="ARBA" id="ARBA00023224"/>
    </source>
</evidence>
<dbReference type="EMBL" id="KL892620">
    <property type="protein sequence ID" value="KGL79985.1"/>
    <property type="molecule type" value="Genomic_DNA"/>
</dbReference>
<dbReference type="GO" id="GO:0005886">
    <property type="term" value="C:plasma membrane"/>
    <property type="evidence" value="ECO:0007669"/>
    <property type="project" value="UniProtKB-SubCell"/>
</dbReference>
<evidence type="ECO:0000313" key="11">
    <source>
        <dbReference type="EMBL" id="KGL79985.1"/>
    </source>
</evidence>
<dbReference type="STRING" id="94827.A0A099ZGR4"/>
<dbReference type="PANTHER" id="PTHR26452">
    <property type="entry name" value="OLFACTORY RECEPTOR"/>
    <property type="match status" value="1"/>
</dbReference>
<dbReference type="InterPro" id="IPR000725">
    <property type="entry name" value="Olfact_rcpt"/>
</dbReference>
<comment type="subcellular location">
    <subcellularLocation>
        <location evidence="1">Cell membrane</location>
        <topology evidence="1">Multi-pass membrane protein</topology>
    </subcellularLocation>
</comment>
<dbReference type="SUPFAM" id="SSF81321">
    <property type="entry name" value="Family A G protein-coupled receptor-like"/>
    <property type="match status" value="1"/>
</dbReference>
<proteinExistence type="predicted"/>
<keyword evidence="9" id="KW-0807">Transducer</keyword>
<keyword evidence="6" id="KW-0297">G-protein coupled receptor</keyword>
<dbReference type="InterPro" id="IPR050516">
    <property type="entry name" value="Olfactory_GPCR"/>
</dbReference>
<dbReference type="AlphaFoldDB" id="A0A099ZGR4"/>
<feature type="transmembrane region" description="Helical" evidence="10">
    <location>
        <begin position="6"/>
        <end position="24"/>
    </location>
</feature>
<keyword evidence="7 10" id="KW-0472">Membrane</keyword>
<keyword evidence="4" id="KW-0716">Sensory transduction</keyword>
<keyword evidence="12" id="KW-1185">Reference proteome</keyword>
<keyword evidence="2" id="KW-1003">Cell membrane</keyword>
<keyword evidence="4" id="KW-0552">Olfaction</keyword>
<evidence type="ECO:0000256" key="10">
    <source>
        <dbReference type="SAM" id="Phobius"/>
    </source>
</evidence>
<feature type="transmembrane region" description="Helical" evidence="10">
    <location>
        <begin position="36"/>
        <end position="56"/>
    </location>
</feature>
<sequence length="94" mass="10688">MLVFGRFIFIMLSYMQIFTAVLGIPSEQGWHKAFPMFIHHLAVVSLHISISFFAHLKPFSISSAVLELVPAVLYAVVPPTLNPLIYSMRNRELK</sequence>
<dbReference type="Proteomes" id="UP000053641">
    <property type="component" value="Unassembled WGS sequence"/>
</dbReference>
<gene>
    <name evidence="11" type="ORF">N309_15361</name>
</gene>
<evidence type="ECO:0000256" key="1">
    <source>
        <dbReference type="ARBA" id="ARBA00004651"/>
    </source>
</evidence>
<feature type="transmembrane region" description="Helical" evidence="10">
    <location>
        <begin position="68"/>
        <end position="86"/>
    </location>
</feature>
<dbReference type="GO" id="GO:0004930">
    <property type="term" value="F:G protein-coupled receptor activity"/>
    <property type="evidence" value="ECO:0007669"/>
    <property type="project" value="UniProtKB-KW"/>
</dbReference>
<accession>A0A099ZGR4</accession>
<name>A0A099ZGR4_TINGU</name>
<evidence type="ECO:0000256" key="8">
    <source>
        <dbReference type="ARBA" id="ARBA00023170"/>
    </source>
</evidence>
<dbReference type="Pfam" id="PF13853">
    <property type="entry name" value="7tm_4"/>
    <property type="match status" value="1"/>
</dbReference>